<evidence type="ECO:0000313" key="1">
    <source>
        <dbReference type="Ensembl" id="ENSBGRP00000017146.1"/>
    </source>
</evidence>
<name>A0A8B9X983_BOSMU</name>
<sequence>MVAPTFSSCVKRGYSLVAECWAFSLRWLPCLGTGALEHRLSSCGIFPTGNRTCPLVFLANFALVLQGPVTTQYMWHRFSADLGYNGSRHRDSCSNHSVDPIAQVGAARVGVGGGEARRVAGAGWPG</sequence>
<organism evidence="1 2">
    <name type="scientific">Bos mutus grunniens</name>
    <name type="common">Wild yak</name>
    <name type="synonym">Bos grunniens</name>
    <dbReference type="NCBI Taxonomy" id="30521"/>
    <lineage>
        <taxon>Eukaryota</taxon>
        <taxon>Metazoa</taxon>
        <taxon>Chordata</taxon>
        <taxon>Craniata</taxon>
        <taxon>Vertebrata</taxon>
        <taxon>Euteleostomi</taxon>
        <taxon>Mammalia</taxon>
        <taxon>Eutheria</taxon>
        <taxon>Laurasiatheria</taxon>
        <taxon>Artiodactyla</taxon>
        <taxon>Ruminantia</taxon>
        <taxon>Pecora</taxon>
        <taxon>Bovidae</taxon>
        <taxon>Bovinae</taxon>
        <taxon>Bos</taxon>
    </lineage>
</organism>
<protein>
    <submittedName>
        <fullName evidence="1">Uncharacterized protein</fullName>
    </submittedName>
</protein>
<dbReference type="GeneTree" id="ENSGT00940000181215"/>
<evidence type="ECO:0000313" key="2">
    <source>
        <dbReference type="Proteomes" id="UP000694520"/>
    </source>
</evidence>
<reference evidence="1" key="1">
    <citation type="submission" date="2019-05" db="EMBL/GenBank/DDBJ databases">
        <authorList>
            <person name="Zhang S."/>
            <person name="Liu J."/>
        </authorList>
    </citation>
    <scope>NUCLEOTIDE SEQUENCE [LARGE SCALE GENOMIC DNA]</scope>
</reference>
<keyword evidence="2" id="KW-1185">Reference proteome</keyword>
<reference evidence="1" key="2">
    <citation type="submission" date="2025-08" db="UniProtKB">
        <authorList>
            <consortium name="Ensembl"/>
        </authorList>
    </citation>
    <scope>IDENTIFICATION</scope>
</reference>
<proteinExistence type="predicted"/>
<reference evidence="1" key="3">
    <citation type="submission" date="2025-09" db="UniProtKB">
        <authorList>
            <consortium name="Ensembl"/>
        </authorList>
    </citation>
    <scope>IDENTIFICATION</scope>
</reference>
<accession>A0A8B9X983</accession>
<dbReference type="Proteomes" id="UP000694520">
    <property type="component" value="Chromosome 19"/>
</dbReference>
<dbReference type="AlphaFoldDB" id="A0A8B9X983"/>
<dbReference type="Ensembl" id="ENSBGRT00000019826.1">
    <property type="protein sequence ID" value="ENSBGRP00000017146.1"/>
    <property type="gene ID" value="ENSBGRG00000010837.1"/>
</dbReference>